<accession>A0A9J6G1M4</accession>
<evidence type="ECO:0000313" key="9">
    <source>
        <dbReference type="Proteomes" id="UP000821853"/>
    </source>
</evidence>
<evidence type="ECO:0008006" key="10">
    <source>
        <dbReference type="Google" id="ProtNLM"/>
    </source>
</evidence>
<dbReference type="InterPro" id="IPR036116">
    <property type="entry name" value="FN3_sf"/>
</dbReference>
<proteinExistence type="predicted"/>
<reference evidence="8 9" key="1">
    <citation type="journal article" date="2020" name="Cell">
        <title>Large-Scale Comparative Analyses of Tick Genomes Elucidate Their Genetic Diversity and Vector Capacities.</title>
        <authorList>
            <consortium name="Tick Genome and Microbiome Consortium (TIGMIC)"/>
            <person name="Jia N."/>
            <person name="Wang J."/>
            <person name="Shi W."/>
            <person name="Du L."/>
            <person name="Sun Y."/>
            <person name="Zhan W."/>
            <person name="Jiang J.F."/>
            <person name="Wang Q."/>
            <person name="Zhang B."/>
            <person name="Ji P."/>
            <person name="Bell-Sakyi L."/>
            <person name="Cui X.M."/>
            <person name="Yuan T.T."/>
            <person name="Jiang B.G."/>
            <person name="Yang W.F."/>
            <person name="Lam T.T."/>
            <person name="Chang Q.C."/>
            <person name="Ding S.J."/>
            <person name="Wang X.J."/>
            <person name="Zhu J.G."/>
            <person name="Ruan X.D."/>
            <person name="Zhao L."/>
            <person name="Wei J.T."/>
            <person name="Ye R.Z."/>
            <person name="Que T.C."/>
            <person name="Du C.H."/>
            <person name="Zhou Y.H."/>
            <person name="Cheng J.X."/>
            <person name="Dai P.F."/>
            <person name="Guo W.B."/>
            <person name="Han X.H."/>
            <person name="Huang E.J."/>
            <person name="Li L.F."/>
            <person name="Wei W."/>
            <person name="Gao Y.C."/>
            <person name="Liu J.Z."/>
            <person name="Shao H.Z."/>
            <person name="Wang X."/>
            <person name="Wang C.C."/>
            <person name="Yang T.C."/>
            <person name="Huo Q.B."/>
            <person name="Li W."/>
            <person name="Chen H.Y."/>
            <person name="Chen S.E."/>
            <person name="Zhou L.G."/>
            <person name="Ni X.B."/>
            <person name="Tian J.H."/>
            <person name="Sheng Y."/>
            <person name="Liu T."/>
            <person name="Pan Y.S."/>
            <person name="Xia L.Y."/>
            <person name="Li J."/>
            <person name="Zhao F."/>
            <person name="Cao W.C."/>
        </authorList>
    </citation>
    <scope>NUCLEOTIDE SEQUENCE [LARGE SCALE GENOMIC DNA]</scope>
    <source>
        <strain evidence="8">HaeL-2018</strain>
    </source>
</reference>
<dbReference type="SUPFAM" id="SSF48726">
    <property type="entry name" value="Immunoglobulin"/>
    <property type="match status" value="4"/>
</dbReference>
<dbReference type="InterPro" id="IPR007110">
    <property type="entry name" value="Ig-like_dom"/>
</dbReference>
<dbReference type="Pfam" id="PF07679">
    <property type="entry name" value="I-set"/>
    <property type="match status" value="1"/>
</dbReference>
<evidence type="ECO:0000256" key="5">
    <source>
        <dbReference type="SAM" id="Phobius"/>
    </source>
</evidence>
<name>A0A9J6G1M4_HAELO</name>
<dbReference type="GO" id="GO:0048812">
    <property type="term" value="P:neuron projection morphogenesis"/>
    <property type="evidence" value="ECO:0007669"/>
    <property type="project" value="UniProtKB-ARBA"/>
</dbReference>
<dbReference type="Pfam" id="PF00041">
    <property type="entry name" value="fn3"/>
    <property type="match status" value="1"/>
</dbReference>
<dbReference type="SMART" id="SM00409">
    <property type="entry name" value="IG"/>
    <property type="match status" value="4"/>
</dbReference>
<evidence type="ECO:0000256" key="1">
    <source>
        <dbReference type="ARBA" id="ARBA00022737"/>
    </source>
</evidence>
<dbReference type="PANTHER" id="PTHR10075:SF14">
    <property type="entry name" value="CELL ADHESION MOLECULE DSCAM2-RELATED"/>
    <property type="match status" value="1"/>
</dbReference>
<evidence type="ECO:0000256" key="2">
    <source>
        <dbReference type="ARBA" id="ARBA00023157"/>
    </source>
</evidence>
<dbReference type="InterPro" id="IPR013783">
    <property type="entry name" value="Ig-like_fold"/>
</dbReference>
<dbReference type="CDD" id="cd00063">
    <property type="entry name" value="FN3"/>
    <property type="match status" value="2"/>
</dbReference>
<comment type="caution">
    <text evidence="8">The sequence shown here is derived from an EMBL/GenBank/DDBJ whole genome shotgun (WGS) entry which is preliminary data.</text>
</comment>
<keyword evidence="3" id="KW-0393">Immunoglobulin domain</keyword>
<dbReference type="OrthoDB" id="10056271at2759"/>
<feature type="compositionally biased region" description="Polar residues" evidence="4">
    <location>
        <begin position="818"/>
        <end position="831"/>
    </location>
</feature>
<dbReference type="PROSITE" id="PS50853">
    <property type="entry name" value="FN3"/>
    <property type="match status" value="1"/>
</dbReference>
<feature type="domain" description="Ig-like" evidence="6">
    <location>
        <begin position="75"/>
        <end position="178"/>
    </location>
</feature>
<dbReference type="SUPFAM" id="SSF49265">
    <property type="entry name" value="Fibronectin type III"/>
    <property type="match status" value="1"/>
</dbReference>
<dbReference type="OMA" id="ILQPLQW"/>
<organism evidence="8 9">
    <name type="scientific">Haemaphysalis longicornis</name>
    <name type="common">Bush tick</name>
    <dbReference type="NCBI Taxonomy" id="44386"/>
    <lineage>
        <taxon>Eukaryota</taxon>
        <taxon>Metazoa</taxon>
        <taxon>Ecdysozoa</taxon>
        <taxon>Arthropoda</taxon>
        <taxon>Chelicerata</taxon>
        <taxon>Arachnida</taxon>
        <taxon>Acari</taxon>
        <taxon>Parasitiformes</taxon>
        <taxon>Ixodida</taxon>
        <taxon>Ixodoidea</taxon>
        <taxon>Ixodidae</taxon>
        <taxon>Haemaphysalinae</taxon>
        <taxon>Haemaphysalis</taxon>
    </lineage>
</organism>
<dbReference type="AlphaFoldDB" id="A0A9J6G1M4"/>
<feature type="domain" description="Fibronectin type-III" evidence="7">
    <location>
        <begin position="528"/>
        <end position="634"/>
    </location>
</feature>
<dbReference type="PANTHER" id="PTHR10075">
    <property type="entry name" value="BASIGIN RELATED"/>
    <property type="match status" value="1"/>
</dbReference>
<dbReference type="InterPro" id="IPR013098">
    <property type="entry name" value="Ig_I-set"/>
</dbReference>
<feature type="domain" description="Ig-like" evidence="6">
    <location>
        <begin position="376"/>
        <end position="449"/>
    </location>
</feature>
<feature type="domain" description="Ig-like" evidence="6">
    <location>
        <begin position="185"/>
        <end position="273"/>
    </location>
</feature>
<dbReference type="Proteomes" id="UP000821853">
    <property type="component" value="Chromosome 2"/>
</dbReference>
<dbReference type="Pfam" id="PF13927">
    <property type="entry name" value="Ig_3"/>
    <property type="match status" value="2"/>
</dbReference>
<keyword evidence="5" id="KW-0812">Transmembrane</keyword>
<dbReference type="PROSITE" id="PS50835">
    <property type="entry name" value="IG_LIKE"/>
    <property type="match status" value="4"/>
</dbReference>
<dbReference type="SMART" id="SM00408">
    <property type="entry name" value="IGc2"/>
    <property type="match status" value="3"/>
</dbReference>
<keyword evidence="5" id="KW-0472">Membrane</keyword>
<evidence type="ECO:0000259" key="7">
    <source>
        <dbReference type="PROSITE" id="PS50853"/>
    </source>
</evidence>
<dbReference type="InterPro" id="IPR003599">
    <property type="entry name" value="Ig_sub"/>
</dbReference>
<dbReference type="InterPro" id="IPR003598">
    <property type="entry name" value="Ig_sub2"/>
</dbReference>
<evidence type="ECO:0000259" key="6">
    <source>
        <dbReference type="PROSITE" id="PS50835"/>
    </source>
</evidence>
<dbReference type="Gene3D" id="2.60.40.10">
    <property type="entry name" value="Immunoglobulins"/>
    <property type="match status" value="6"/>
</dbReference>
<dbReference type="SMART" id="SM00060">
    <property type="entry name" value="FN3"/>
    <property type="match status" value="2"/>
</dbReference>
<dbReference type="EMBL" id="JABSTR010000004">
    <property type="protein sequence ID" value="KAH9368689.1"/>
    <property type="molecule type" value="Genomic_DNA"/>
</dbReference>
<keyword evidence="2" id="KW-1015">Disulfide bond</keyword>
<feature type="domain" description="Ig-like" evidence="6">
    <location>
        <begin position="278"/>
        <end position="371"/>
    </location>
</feature>
<keyword evidence="1" id="KW-0677">Repeat</keyword>
<gene>
    <name evidence="8" type="ORF">HPB48_004708</name>
</gene>
<evidence type="ECO:0000256" key="4">
    <source>
        <dbReference type="SAM" id="MobiDB-lite"/>
    </source>
</evidence>
<feature type="transmembrane region" description="Helical" evidence="5">
    <location>
        <begin position="651"/>
        <end position="673"/>
    </location>
</feature>
<sequence length="831" mass="93209">MAGTCRRVRAGKDEWVSYGQSQPSLVINPIGENKTEPAGKGFVLFCKGSGQAEFADFKWTGPNGQEITSRLIPAPAAARAFETAVVYVRAGLYDITWEECPQHQHLIMGQPGKVRCRVRGNPVPLVSWLKDRQELDPQRYEGKEDGIAIQAAKDIDRGVYVVSAMVSVTGKFQKRNISVDVYTQPKIASTVPDSSELVEGTPGTLMCSSEGYPPPLYYWFDQANRNLSTVNGFQVDPKAGLLQVTSVRREDEGTYRCQAVNPAGTDTREIAVTIVVKPRIIEFQNATVSVGEEVKLECRAHGKPTPDMKIRRDGNTHFLLDQHFKFQETQNDQQETVLTMAAISATREMDGLYYCSAENKAEKAERVGHLTVQFPPQVFARDNPVKTWGQRPAVLECVAEAIPNATLTWFYRKQQLQERTGQYFKVESARGSSKLTVAPTFPDRFGTYSLTPTTITFAFVHTADDGGMPITKIIIKRWKDGDREDLAKVHEWSDMDRADTVTIDGLEPKQKYWFRFAAHSARTPPEMAPDPPIVLSNENSMYPNKYEIRWAMPRDNGRPVRRFRVTYFKVDKRPGNNFVRSEEPRVIQVDEWHNVPRVELQGLSPESYYRAEIEAYNDIGYSEAESLVFRTARGEVPEEERAGQQARLSGLGLPLTTIIIIVVAAVILVLLLLDVVCYLRFHWGFLYCLRHSCGGGSRSPSKPLTDDAKSRCVRGDTVLQLCAATDEGYQREWGGAVRQHSLRVHYLPEERGWDSTLAAEEKALWGVDNNGHVAFTPPTVTEPDPEKTKPKAEKSISTELKDGKHDLKFEPGDKNHSLKGSKSSIAKDSMV</sequence>
<dbReference type="VEuPathDB" id="VectorBase:HLOH_048660"/>
<dbReference type="FunFam" id="2.60.40.10:FF:000032">
    <property type="entry name" value="palladin isoform X1"/>
    <property type="match status" value="1"/>
</dbReference>
<evidence type="ECO:0000313" key="8">
    <source>
        <dbReference type="EMBL" id="KAH9368689.1"/>
    </source>
</evidence>
<keyword evidence="9" id="KW-1185">Reference proteome</keyword>
<dbReference type="InterPro" id="IPR036179">
    <property type="entry name" value="Ig-like_dom_sf"/>
</dbReference>
<feature type="compositionally biased region" description="Basic and acidic residues" evidence="4">
    <location>
        <begin position="784"/>
        <end position="816"/>
    </location>
</feature>
<feature type="region of interest" description="Disordered" evidence="4">
    <location>
        <begin position="775"/>
        <end position="831"/>
    </location>
</feature>
<protein>
    <recommendedName>
        <fullName evidence="10">Fasciclin-2</fullName>
    </recommendedName>
</protein>
<keyword evidence="5" id="KW-1133">Transmembrane helix</keyword>
<evidence type="ECO:0000256" key="3">
    <source>
        <dbReference type="ARBA" id="ARBA00023319"/>
    </source>
</evidence>
<dbReference type="InterPro" id="IPR003961">
    <property type="entry name" value="FN3_dom"/>
</dbReference>